<evidence type="ECO:0000313" key="2">
    <source>
        <dbReference type="EMBL" id="MFC7199874.1"/>
    </source>
</evidence>
<dbReference type="InterPro" id="IPR050289">
    <property type="entry name" value="TorD/DmsD_chaperones"/>
</dbReference>
<dbReference type="Gene3D" id="1.10.3480.10">
    <property type="entry name" value="TorD-like"/>
    <property type="match status" value="1"/>
</dbReference>
<sequence>MDDEAIYDARTELIDYCIDVFWDAPEEEFLTNLLEGDLETPGESVNDELDTGFDYLREFVAENEGRDVSEVRDELAQEYTRVFVGPRPPVLAHETYYRDDTEFIGEGLADVEASYSGAGWKPPEDYPEENDHVAVELAFLRNLVGRQRAGQVEAFGFERVFLDEHVLQWYEPFVDDVEENTDEPLYLSAAHVFAGLVEFEDELAAQMA</sequence>
<organism evidence="2 3">
    <name type="scientific">Halospeciosus flavus</name>
    <dbReference type="NCBI Taxonomy" id="3032283"/>
    <lineage>
        <taxon>Archaea</taxon>
        <taxon>Methanobacteriati</taxon>
        <taxon>Methanobacteriota</taxon>
        <taxon>Stenosarchaea group</taxon>
        <taxon>Halobacteria</taxon>
        <taxon>Halobacteriales</taxon>
        <taxon>Halobacteriaceae</taxon>
        <taxon>Halospeciosus</taxon>
    </lineage>
</organism>
<dbReference type="Proteomes" id="UP001596447">
    <property type="component" value="Unassembled WGS sequence"/>
</dbReference>
<name>A0ABD5Z441_9EURY</name>
<accession>A0ABD5Z441</accession>
<dbReference type="SUPFAM" id="SSF89155">
    <property type="entry name" value="TorD-like"/>
    <property type="match status" value="1"/>
</dbReference>
<comment type="caution">
    <text evidence="2">The sequence shown here is derived from an EMBL/GenBank/DDBJ whole genome shotgun (WGS) entry which is preliminary data.</text>
</comment>
<dbReference type="InterPro" id="IPR020945">
    <property type="entry name" value="DMSO/NO3_reduct_chaperone"/>
</dbReference>
<gene>
    <name evidence="2" type="ORF">ACFQJ9_10725</name>
</gene>
<protein>
    <submittedName>
        <fullName evidence="2">Molecular chaperone</fullName>
    </submittedName>
</protein>
<dbReference type="Pfam" id="PF02613">
    <property type="entry name" value="Nitrate_red_del"/>
    <property type="match status" value="1"/>
</dbReference>
<dbReference type="AlphaFoldDB" id="A0ABD5Z441"/>
<evidence type="ECO:0000313" key="3">
    <source>
        <dbReference type="Proteomes" id="UP001596447"/>
    </source>
</evidence>
<keyword evidence="3" id="KW-1185">Reference proteome</keyword>
<dbReference type="InterPro" id="IPR036411">
    <property type="entry name" value="TorD-like_sf"/>
</dbReference>
<dbReference type="PANTHER" id="PTHR34227:SF1">
    <property type="entry name" value="DIMETHYL SULFOXIDE REDUCTASE CHAPERONE-RELATED"/>
    <property type="match status" value="1"/>
</dbReference>
<evidence type="ECO:0000256" key="1">
    <source>
        <dbReference type="ARBA" id="ARBA00023186"/>
    </source>
</evidence>
<dbReference type="PANTHER" id="PTHR34227">
    <property type="entry name" value="CHAPERONE PROTEIN YCDY"/>
    <property type="match status" value="1"/>
</dbReference>
<dbReference type="RefSeq" id="WP_279529797.1">
    <property type="nucleotide sequence ID" value="NZ_CP122312.1"/>
</dbReference>
<dbReference type="EMBL" id="JBHTAR010000011">
    <property type="protein sequence ID" value="MFC7199874.1"/>
    <property type="molecule type" value="Genomic_DNA"/>
</dbReference>
<reference evidence="2 3" key="1">
    <citation type="journal article" date="2019" name="Int. J. Syst. Evol. Microbiol.">
        <title>The Global Catalogue of Microorganisms (GCM) 10K type strain sequencing project: providing services to taxonomists for standard genome sequencing and annotation.</title>
        <authorList>
            <consortium name="The Broad Institute Genomics Platform"/>
            <consortium name="The Broad Institute Genome Sequencing Center for Infectious Disease"/>
            <person name="Wu L."/>
            <person name="Ma J."/>
        </authorList>
    </citation>
    <scope>NUCLEOTIDE SEQUENCE [LARGE SCALE GENOMIC DNA]</scope>
    <source>
        <strain evidence="2 3">XZGYJ-43</strain>
    </source>
</reference>
<keyword evidence="1" id="KW-0143">Chaperone</keyword>
<proteinExistence type="predicted"/>